<proteinExistence type="inferred from homology"/>
<comment type="similarity">
    <text evidence="1">Belongs to the beta type-B retroviral polymerase family. HERV class-II K(HML-2) pol subfamily.</text>
</comment>
<dbReference type="InterPro" id="IPR041373">
    <property type="entry name" value="RT_RNaseH"/>
</dbReference>
<evidence type="ECO:0000256" key="10">
    <source>
        <dbReference type="ARBA" id="ARBA00039658"/>
    </source>
</evidence>
<evidence type="ECO:0000313" key="12">
    <source>
        <dbReference type="Ensembl" id="ENSSAUP00010002887.1"/>
    </source>
</evidence>
<evidence type="ECO:0000256" key="2">
    <source>
        <dbReference type="ARBA" id="ARBA00012180"/>
    </source>
</evidence>
<dbReference type="Gene3D" id="3.10.10.10">
    <property type="entry name" value="HIV Type 1 Reverse Transcriptase, subunit A, domain 1"/>
    <property type="match status" value="1"/>
</dbReference>
<reference evidence="12" key="3">
    <citation type="submission" date="2025-09" db="UniProtKB">
        <authorList>
            <consortium name="Ensembl"/>
        </authorList>
    </citation>
    <scope>IDENTIFICATION</scope>
</reference>
<dbReference type="EC" id="3.1.26.4" evidence="2"/>
<dbReference type="InterPro" id="IPR043502">
    <property type="entry name" value="DNA/RNA_pol_sf"/>
</dbReference>
<evidence type="ECO:0000256" key="1">
    <source>
        <dbReference type="ARBA" id="ARBA00010879"/>
    </source>
</evidence>
<dbReference type="FunFam" id="3.10.10.10:FF:000003">
    <property type="entry name" value="Retrovirus-related Pol polyprotein from transposon 297-like Protein"/>
    <property type="match status" value="1"/>
</dbReference>
<dbReference type="FunFam" id="1.10.340.70:FF:000003">
    <property type="entry name" value="Protein CBG25708"/>
    <property type="match status" value="1"/>
</dbReference>
<dbReference type="InterPro" id="IPR000477">
    <property type="entry name" value="RT_dom"/>
</dbReference>
<sequence length="1068" mass="121888">METLRPPAGLVGNVDSNWRSFKQQFELYMAAVGLDSKSDARKIALLLTVAGPQAIEVFNTFEFATPDDRNKYDEVIEKFQAHCSPRKNTVYERYVFRSRMQQPEETFDCFVTDLKLKAQSCEFGNLRDSMIRDQIVYGIYDKRTRERPLRDAQLTLEEAERQCHASELAQQHAKTFSETGVTAGHDSAKVAVVKNKMKGNTPQNKDKNDATYSCKRCGNRHEPRQCPAYGKKCSKCNGKNHFAKQCLSKGKPKSVRLVEETDLSETFFVGVVSSDDMQTGKNDRRSENEDTWIVSLPINGAIVALRIDTGAQANLISMTEISAMKEKPKITKKRVPLKDYNGQDIESEGQCRLKVTVKNKTYNVLFSVVPEGLESLLGGVASKRLNLVRRVYHINCSEAASVHTSTVDSIVQRFHDVFKGLGCLPYTYKIQLKEDAVPVIHAPRRVPAPLRERLKKELDRMCHLQVITKVEEPTEWVNSMVCVDKKNKNKELRICMDPGDLNKNIKREHYQIPKREEIASEMAGAKYFSKLDAAQGFWQIKLDEKSSKYCTFNTTYGRYRFLRMPFGIISASEIFHRAMDNMLEGWEGVRYVDDVVVWGFTLQEHNERLTKVLQRVCENGLKLNRAKCQFGVQDITFLGDKMSARGIEPDERKIKAILGMPRPTDKKGVLRVMGMINFIGKFIPNLSVRTSALRELLHDSAEFKWTARNEREWNALKTTLTTVPVLAYYDPTKKLKVSTDASKDGLGAVLLQAEGDGWRPVAYASRSMTKTESRYAQIEKECLGLAYGLEIFHCYVYGLPTFTVETDHRPLVSIIKKSLNEMSPRIQRLIMKMQRYDFELIYTPGKHLVLADALSRAPEESHVSLTEKEVENHVNMIVESLPVSNAKSKQISEETARDKELQTVKEHLHSGWPKGSCPKYYHIRSELSVVNGLLLRGNRIVIPHSLRMEMLQKLHEGHLGIEKCKRRSRDTVYWHGMNKDTENHIGQCETCKKYQSKQAREPMIILDLPTEPWKKVGTDLFHCNGKDYVIVVDYYSNFPEIALLTSATANSVITHVKSILLGMEFQRL</sequence>
<evidence type="ECO:0000313" key="13">
    <source>
        <dbReference type="Proteomes" id="UP000472265"/>
    </source>
</evidence>
<dbReference type="PROSITE" id="PS50878">
    <property type="entry name" value="RT_POL"/>
    <property type="match status" value="1"/>
</dbReference>
<dbReference type="Proteomes" id="UP000472265">
    <property type="component" value="Chromosome 14"/>
</dbReference>
<evidence type="ECO:0000256" key="8">
    <source>
        <dbReference type="ARBA" id="ARBA00022801"/>
    </source>
</evidence>
<evidence type="ECO:0000256" key="9">
    <source>
        <dbReference type="ARBA" id="ARBA00022918"/>
    </source>
</evidence>
<dbReference type="Pfam" id="PF13975">
    <property type="entry name" value="gag-asp_proteas"/>
    <property type="match status" value="1"/>
</dbReference>
<dbReference type="Pfam" id="PF17917">
    <property type="entry name" value="RT_RNaseH"/>
    <property type="match status" value="1"/>
</dbReference>
<keyword evidence="7" id="KW-0255">Endonuclease</keyword>
<dbReference type="GO" id="GO:0003964">
    <property type="term" value="F:RNA-directed DNA polymerase activity"/>
    <property type="evidence" value="ECO:0007669"/>
    <property type="project" value="UniProtKB-KW"/>
</dbReference>
<dbReference type="InterPro" id="IPR021109">
    <property type="entry name" value="Peptidase_aspartic_dom_sf"/>
</dbReference>
<dbReference type="CDD" id="cd09274">
    <property type="entry name" value="RNase_HI_RT_Ty3"/>
    <property type="match status" value="1"/>
</dbReference>
<dbReference type="FunFam" id="3.10.20.370:FF:000001">
    <property type="entry name" value="Retrovirus-related Pol polyprotein from transposon 17.6-like protein"/>
    <property type="match status" value="1"/>
</dbReference>
<keyword evidence="6" id="KW-0540">Nuclease</keyword>
<name>A0A671TQ85_SPAAU</name>
<dbReference type="PANTHER" id="PTHR37984:SF8">
    <property type="entry name" value="CCHC-TYPE DOMAIN-CONTAINING PROTEIN"/>
    <property type="match status" value="1"/>
</dbReference>
<dbReference type="Gene3D" id="2.40.70.10">
    <property type="entry name" value="Acid Proteases"/>
    <property type="match status" value="1"/>
</dbReference>
<accession>A0A671TQ85</accession>
<dbReference type="EC" id="2.7.7.49" evidence="3"/>
<feature type="domain" description="Reverse transcriptase" evidence="11">
    <location>
        <begin position="464"/>
        <end position="642"/>
    </location>
</feature>
<organism evidence="12 13">
    <name type="scientific">Sparus aurata</name>
    <name type="common">Gilthead sea bream</name>
    <dbReference type="NCBI Taxonomy" id="8175"/>
    <lineage>
        <taxon>Eukaryota</taxon>
        <taxon>Metazoa</taxon>
        <taxon>Chordata</taxon>
        <taxon>Craniata</taxon>
        <taxon>Vertebrata</taxon>
        <taxon>Euteleostomi</taxon>
        <taxon>Actinopterygii</taxon>
        <taxon>Neopterygii</taxon>
        <taxon>Teleostei</taxon>
        <taxon>Neoteleostei</taxon>
        <taxon>Acanthomorphata</taxon>
        <taxon>Eupercaria</taxon>
        <taxon>Spariformes</taxon>
        <taxon>Sparidae</taxon>
        <taxon>Sparus</taxon>
    </lineage>
</organism>
<dbReference type="GO" id="GO:0004523">
    <property type="term" value="F:RNA-DNA hybrid ribonuclease activity"/>
    <property type="evidence" value="ECO:0007669"/>
    <property type="project" value="UniProtKB-EC"/>
</dbReference>
<protein>
    <recommendedName>
        <fullName evidence="10">Gypsy retrotransposon integrase-like protein 1</fullName>
        <ecNumber evidence="3">2.7.7.49</ecNumber>
        <ecNumber evidence="2">3.1.26.4</ecNumber>
    </recommendedName>
</protein>
<dbReference type="OMA" id="NEREWNA"/>
<dbReference type="FunFam" id="3.30.70.270:FF:000026">
    <property type="entry name" value="Transposon Ty3-G Gag-Pol polyprotein"/>
    <property type="match status" value="1"/>
</dbReference>
<dbReference type="Gene3D" id="3.30.70.270">
    <property type="match status" value="2"/>
</dbReference>
<dbReference type="SUPFAM" id="SSF56672">
    <property type="entry name" value="DNA/RNA polymerases"/>
    <property type="match status" value="1"/>
</dbReference>
<evidence type="ECO:0000259" key="11">
    <source>
        <dbReference type="PROSITE" id="PS50878"/>
    </source>
</evidence>
<keyword evidence="8" id="KW-0378">Hydrolase</keyword>
<dbReference type="GeneTree" id="ENSGT00940000169923"/>
<dbReference type="Gene3D" id="1.10.340.70">
    <property type="match status" value="1"/>
</dbReference>
<keyword evidence="5" id="KW-0548">Nucleotidyltransferase</keyword>
<evidence type="ECO:0000256" key="5">
    <source>
        <dbReference type="ARBA" id="ARBA00022695"/>
    </source>
</evidence>
<dbReference type="CDD" id="cd01647">
    <property type="entry name" value="RT_LTR"/>
    <property type="match status" value="1"/>
</dbReference>
<dbReference type="InterPro" id="IPR050951">
    <property type="entry name" value="Retrovirus_Pol_polyprotein"/>
</dbReference>
<dbReference type="PANTHER" id="PTHR37984">
    <property type="entry name" value="PROTEIN CBG26694"/>
    <property type="match status" value="1"/>
</dbReference>
<evidence type="ECO:0000256" key="4">
    <source>
        <dbReference type="ARBA" id="ARBA00022679"/>
    </source>
</evidence>
<evidence type="ECO:0000256" key="3">
    <source>
        <dbReference type="ARBA" id="ARBA00012493"/>
    </source>
</evidence>
<reference evidence="12" key="2">
    <citation type="submission" date="2025-08" db="UniProtKB">
        <authorList>
            <consortium name="Ensembl"/>
        </authorList>
    </citation>
    <scope>IDENTIFICATION</scope>
</reference>
<dbReference type="InParanoid" id="A0A671TQ85"/>
<evidence type="ECO:0000256" key="6">
    <source>
        <dbReference type="ARBA" id="ARBA00022722"/>
    </source>
</evidence>
<keyword evidence="9" id="KW-0695">RNA-directed DNA polymerase</keyword>
<dbReference type="Pfam" id="PF00078">
    <property type="entry name" value="RVT_1"/>
    <property type="match status" value="1"/>
</dbReference>
<dbReference type="InterPro" id="IPR043128">
    <property type="entry name" value="Rev_trsase/Diguanyl_cyclase"/>
</dbReference>
<dbReference type="Ensembl" id="ENSSAUT00010003069.1">
    <property type="protein sequence ID" value="ENSSAUP00010002887.1"/>
    <property type="gene ID" value="ENSSAUG00010001459.1"/>
</dbReference>
<evidence type="ECO:0000256" key="7">
    <source>
        <dbReference type="ARBA" id="ARBA00022759"/>
    </source>
</evidence>
<dbReference type="Pfam" id="PF17921">
    <property type="entry name" value="Integrase_H2C2"/>
    <property type="match status" value="1"/>
</dbReference>
<dbReference type="SUPFAM" id="SSF50630">
    <property type="entry name" value="Acid proteases"/>
    <property type="match status" value="1"/>
</dbReference>
<dbReference type="InterPro" id="IPR041588">
    <property type="entry name" value="Integrase_H2C2"/>
</dbReference>
<keyword evidence="4" id="KW-0808">Transferase</keyword>
<dbReference type="AlphaFoldDB" id="A0A671TQ85"/>
<reference evidence="12" key="1">
    <citation type="submission" date="2021-04" db="EMBL/GenBank/DDBJ databases">
        <authorList>
            <consortium name="Wellcome Sanger Institute Data Sharing"/>
        </authorList>
    </citation>
    <scope>NUCLEOTIDE SEQUENCE [LARGE SCALE GENOMIC DNA]</scope>
</reference>
<keyword evidence="13" id="KW-1185">Reference proteome</keyword>